<dbReference type="PROSITE" id="PS50203">
    <property type="entry name" value="CALPAIN_CAT"/>
    <property type="match status" value="1"/>
</dbReference>
<dbReference type="CDD" id="cd00044">
    <property type="entry name" value="CysPc"/>
    <property type="match status" value="1"/>
</dbReference>
<dbReference type="SMART" id="SM00720">
    <property type="entry name" value="calpain_III"/>
    <property type="match status" value="1"/>
</dbReference>
<keyword evidence="4 6" id="KW-0788">Thiol protease</keyword>
<keyword evidence="9" id="KW-1185">Reference proteome</keyword>
<dbReference type="AlphaFoldDB" id="A0A9W9NGJ1"/>
<dbReference type="InterPro" id="IPR022683">
    <property type="entry name" value="Calpain_III"/>
</dbReference>
<dbReference type="InterPro" id="IPR001300">
    <property type="entry name" value="Peptidase_C2_calpain_cat"/>
</dbReference>
<dbReference type="EMBL" id="JAPQKR010000004">
    <property type="protein sequence ID" value="KAJ5219358.1"/>
    <property type="molecule type" value="Genomic_DNA"/>
</dbReference>
<dbReference type="InterPro" id="IPR051297">
    <property type="entry name" value="PalB/RIM13"/>
</dbReference>
<dbReference type="InterPro" id="IPR007330">
    <property type="entry name" value="MIT_dom"/>
</dbReference>
<dbReference type="InterPro" id="IPR022684">
    <property type="entry name" value="Calpain_cysteine_protease"/>
</dbReference>
<dbReference type="RefSeq" id="XP_058313931.1">
    <property type="nucleotide sequence ID" value="XM_058448520.1"/>
</dbReference>
<dbReference type="InterPro" id="IPR036213">
    <property type="entry name" value="Calpain_III_sf"/>
</dbReference>
<dbReference type="PANTHER" id="PTHR46143:SF1">
    <property type="entry name" value="CALPAIN-7"/>
    <property type="match status" value="1"/>
</dbReference>
<dbReference type="GO" id="GO:0006508">
    <property type="term" value="P:proteolysis"/>
    <property type="evidence" value="ECO:0007669"/>
    <property type="project" value="UniProtKB-KW"/>
</dbReference>
<evidence type="ECO:0000313" key="8">
    <source>
        <dbReference type="EMBL" id="KAJ5219358.1"/>
    </source>
</evidence>
<proteinExistence type="inferred from homology"/>
<dbReference type="SMART" id="SM00745">
    <property type="entry name" value="MIT"/>
    <property type="match status" value="1"/>
</dbReference>
<dbReference type="Pfam" id="PF25435">
    <property type="entry name" value="PalB_C"/>
    <property type="match status" value="1"/>
</dbReference>
<dbReference type="InterPro" id="IPR038765">
    <property type="entry name" value="Papain-like_cys_pep_sf"/>
</dbReference>
<feature type="active site" evidence="5 6">
    <location>
        <position position="360"/>
    </location>
</feature>
<dbReference type="SUPFAM" id="SSF49758">
    <property type="entry name" value="Calpain large subunit, middle domain (domain III)"/>
    <property type="match status" value="2"/>
</dbReference>
<dbReference type="InterPro" id="IPR022682">
    <property type="entry name" value="Calpain_domain_III"/>
</dbReference>
<evidence type="ECO:0000256" key="3">
    <source>
        <dbReference type="ARBA" id="ARBA00022801"/>
    </source>
</evidence>
<organism evidence="8 9">
    <name type="scientific">Penicillium cinerascens</name>
    <dbReference type="NCBI Taxonomy" id="70096"/>
    <lineage>
        <taxon>Eukaryota</taxon>
        <taxon>Fungi</taxon>
        <taxon>Dikarya</taxon>
        <taxon>Ascomycota</taxon>
        <taxon>Pezizomycotina</taxon>
        <taxon>Eurotiomycetes</taxon>
        <taxon>Eurotiomycetidae</taxon>
        <taxon>Eurotiales</taxon>
        <taxon>Aspergillaceae</taxon>
        <taxon>Penicillium</taxon>
    </lineage>
</organism>
<reference evidence="8" key="1">
    <citation type="submission" date="2022-12" db="EMBL/GenBank/DDBJ databases">
        <authorList>
            <person name="Petersen C."/>
        </authorList>
    </citation>
    <scope>NUCLEOTIDE SEQUENCE</scope>
    <source>
        <strain evidence="8">IBT 15544</strain>
    </source>
</reference>
<reference evidence="8" key="2">
    <citation type="journal article" date="2023" name="IMA Fungus">
        <title>Comparative genomic study of the Penicillium genus elucidates a diverse pangenome and 15 lateral gene transfer events.</title>
        <authorList>
            <person name="Petersen C."/>
            <person name="Sorensen T."/>
            <person name="Nielsen M.R."/>
            <person name="Sondergaard T.E."/>
            <person name="Sorensen J.L."/>
            <person name="Fitzpatrick D.A."/>
            <person name="Frisvad J.C."/>
            <person name="Nielsen K.L."/>
        </authorList>
    </citation>
    <scope>NUCLEOTIDE SEQUENCE</scope>
    <source>
        <strain evidence="8">IBT 15544</strain>
    </source>
</reference>
<evidence type="ECO:0000256" key="5">
    <source>
        <dbReference type="PIRSR" id="PIRSR622684-1"/>
    </source>
</evidence>
<dbReference type="PANTHER" id="PTHR46143">
    <property type="entry name" value="CALPAIN-7"/>
    <property type="match status" value="1"/>
</dbReference>
<evidence type="ECO:0000313" key="9">
    <source>
        <dbReference type="Proteomes" id="UP001150904"/>
    </source>
</evidence>
<evidence type="ECO:0000256" key="2">
    <source>
        <dbReference type="ARBA" id="ARBA00022670"/>
    </source>
</evidence>
<feature type="active site" evidence="5 6">
    <location>
        <position position="380"/>
    </location>
</feature>
<dbReference type="SUPFAM" id="SSF54001">
    <property type="entry name" value="Cysteine proteinases"/>
    <property type="match status" value="1"/>
</dbReference>
<comment type="similarity">
    <text evidence="1">Belongs to the peptidase C2 family. PalB/RIM13 subfamily.</text>
</comment>
<dbReference type="Gene3D" id="3.90.70.10">
    <property type="entry name" value="Cysteine proteinases"/>
    <property type="match status" value="1"/>
</dbReference>
<evidence type="ECO:0000256" key="1">
    <source>
        <dbReference type="ARBA" id="ARBA00010193"/>
    </source>
</evidence>
<protein>
    <recommendedName>
        <fullName evidence="7">Calpain catalytic domain-containing protein</fullName>
    </recommendedName>
</protein>
<name>A0A9W9NGJ1_9EURO</name>
<dbReference type="SMART" id="SM00230">
    <property type="entry name" value="CysPc"/>
    <property type="match status" value="1"/>
</dbReference>
<comment type="caution">
    <text evidence="8">The sequence shown here is derived from an EMBL/GenBank/DDBJ whole genome shotgun (WGS) entry which is preliminary data.</text>
</comment>
<feature type="active site" evidence="5 6">
    <location>
        <position position="192"/>
    </location>
</feature>
<keyword evidence="3 6" id="KW-0378">Hydrolase</keyword>
<dbReference type="Gene3D" id="2.60.120.380">
    <property type="match status" value="1"/>
</dbReference>
<evidence type="ECO:0000256" key="4">
    <source>
        <dbReference type="ARBA" id="ARBA00022807"/>
    </source>
</evidence>
<keyword evidence="2 6" id="KW-0645">Protease</keyword>
<evidence type="ECO:0000259" key="7">
    <source>
        <dbReference type="PROSITE" id="PS50203"/>
    </source>
</evidence>
<dbReference type="GO" id="GO:0004198">
    <property type="term" value="F:calcium-dependent cysteine-type endopeptidase activity"/>
    <property type="evidence" value="ECO:0007669"/>
    <property type="project" value="InterPro"/>
</dbReference>
<dbReference type="Pfam" id="PF01067">
    <property type="entry name" value="Calpain_III"/>
    <property type="match status" value="1"/>
</dbReference>
<evidence type="ECO:0000256" key="6">
    <source>
        <dbReference type="PROSITE-ProRule" id="PRU00239"/>
    </source>
</evidence>
<accession>A0A9W9NGJ1</accession>
<feature type="domain" description="Calpain catalytic" evidence="7">
    <location>
        <begin position="112"/>
        <end position="429"/>
    </location>
</feature>
<dbReference type="PRINTS" id="PR00704">
    <property type="entry name" value="CALPAIN"/>
</dbReference>
<dbReference type="OrthoDB" id="167576at2759"/>
<sequence length="813" mass="89603">MSRPHGPQSNISKALQAEGAIATATSQKAALDAAIDATEHYMRALRLAPADDKKELDSKCKELLTRAEKIKAAADWQSVARQTVPSLRPPTSKRKLTTREEIIILEGAKLNGFIFPPWDRAPLPSEFVTGDGDPFTDAPDLRISECQRDIFAGWRRPSDLLRARKLDQAPDVEAFVSVTGSTDLVQDVLTDCSVVASLCATTSRSERGLGKHASPVMYPCEGSTEEPTLSPSGKYIFSFYFNGCFRKVVIDDRLPSSRTTRSLHVIDRNNPNFLWPALVEKAYLKVRGGYDFPGSNSGTDLWVLTGWIPEQVFLHNEDATSDEIWGRIFRAFSYGDVVLTIGTGKLTELEQQGLGLVSEHDYAILDLKEVDGRRQCLLKNPWAGAEPKIMQNRVSGHKADAPSLSPGTFWMDCEQVLQNFQHLYLNWNPGLFKYREDVHFTWDLSHGRVLAGCFVKNPQFSVYSESGGTVWLLLGKHFKTDHHYYLKNHGPEGGELGFISIYIFQADGKRVSLSDGALHRGPQNFTLSAFSTSPVSLAPSLDKYLCLNKASGSWTALTAGGNAESARYSSNPQFSLQVSETTDVAILLESTEAELATHVKLFWSTGQRIARVRSRDIIADSGDYRRGCALAETRSLDRGTYTIVCSTFAPDQLGRFTLWISSKIPCVVQPLASESAGRRVTLSGVGILPPGKDRMLAPLQISRLTRIKLIARNKSSMIGSRSVASSPVLMTVELGQGPYKKTLAVSEDGSHCDSPSGVRVDDFDLSPSLDSRGQIWIVIERIGGPGGQVEDHFEVEALAEERVEIGEWIIEDV</sequence>
<gene>
    <name evidence="8" type="ORF">N7498_001457</name>
</gene>
<dbReference type="Proteomes" id="UP001150904">
    <property type="component" value="Unassembled WGS sequence"/>
</dbReference>
<dbReference type="Pfam" id="PF00648">
    <property type="entry name" value="Peptidase_C2"/>
    <property type="match status" value="1"/>
</dbReference>
<dbReference type="GeneID" id="83175820"/>